<dbReference type="EMBL" id="NWTK01000002">
    <property type="protein sequence ID" value="PKR55445.1"/>
    <property type="molecule type" value="Genomic_DNA"/>
</dbReference>
<evidence type="ECO:0000313" key="2">
    <source>
        <dbReference type="Proteomes" id="UP000233597"/>
    </source>
</evidence>
<dbReference type="InterPro" id="IPR019701">
    <property type="entry name" value="Phage_P22_NinX"/>
</dbReference>
<dbReference type="OrthoDB" id="8564427at2"/>
<dbReference type="AlphaFoldDB" id="A0A2N3KXY7"/>
<reference evidence="1 2" key="1">
    <citation type="submission" date="2017-09" db="EMBL/GenBank/DDBJ databases">
        <title>Biodiversity and function of Thalassospira species in the particle-attached aromatic-hydrocarbon-degrading consortia from the surface seawater of the South China Sea.</title>
        <authorList>
            <person name="Dong C."/>
            <person name="Liu R."/>
            <person name="Shao Z."/>
        </authorList>
    </citation>
    <scope>NUCLEOTIDE SEQUENCE [LARGE SCALE GENOMIC DNA]</scope>
    <source>
        <strain evidence="1 2">CSC1P2</strain>
    </source>
</reference>
<dbReference type="Proteomes" id="UP000233597">
    <property type="component" value="Unassembled WGS sequence"/>
</dbReference>
<organism evidence="1 2">
    <name type="scientific">Thalassospira marina</name>
    <dbReference type="NCBI Taxonomy" id="2048283"/>
    <lineage>
        <taxon>Bacteria</taxon>
        <taxon>Pseudomonadati</taxon>
        <taxon>Pseudomonadota</taxon>
        <taxon>Alphaproteobacteria</taxon>
        <taxon>Rhodospirillales</taxon>
        <taxon>Thalassospiraceae</taxon>
        <taxon>Thalassospira</taxon>
    </lineage>
</organism>
<gene>
    <name evidence="1" type="ORF">COO20_04550</name>
</gene>
<comment type="caution">
    <text evidence="1">The sequence shown here is derived from an EMBL/GenBank/DDBJ whole genome shotgun (WGS) entry which is preliminary data.</text>
</comment>
<dbReference type="RefSeq" id="WP_101264494.1">
    <property type="nucleotide sequence ID" value="NZ_NWTK01000002.1"/>
</dbReference>
<sequence>MKVKVSELTGRALNYAVTVAEWGDPTDHFGATFWWEFSGKSSVFVRSERALDQSEFNPEGNWAHGGPLIEEYSINLQWEVTYWSANIAGDSVQDGPMPLVAACRTIVCLRFGEEIEIPDELCEVVG</sequence>
<dbReference type="Pfam" id="PF10765">
    <property type="entry name" value="Phage_P22_NinX"/>
    <property type="match status" value="1"/>
</dbReference>
<accession>A0A2N3KXY7</accession>
<evidence type="ECO:0000313" key="1">
    <source>
        <dbReference type="EMBL" id="PKR55445.1"/>
    </source>
</evidence>
<evidence type="ECO:0008006" key="3">
    <source>
        <dbReference type="Google" id="ProtNLM"/>
    </source>
</evidence>
<protein>
    <recommendedName>
        <fullName evidence="3">DUF2591 domain-containing protein</fullName>
    </recommendedName>
</protein>
<proteinExistence type="predicted"/>
<name>A0A2N3KXY7_9PROT</name>